<protein>
    <recommendedName>
        <fullName evidence="10">Aminopeptidase</fullName>
        <ecNumber evidence="10">3.4.11.-</ecNumber>
    </recommendedName>
</protein>
<dbReference type="CDD" id="cd09601">
    <property type="entry name" value="M1_APN-Q_like"/>
    <property type="match status" value="1"/>
</dbReference>
<dbReference type="Pfam" id="PF01433">
    <property type="entry name" value="Peptidase_M1"/>
    <property type="match status" value="1"/>
</dbReference>
<comment type="subcellular location">
    <subcellularLocation>
        <location evidence="1">Cell membrane</location>
        <topology evidence="1">Lipid-anchor</topology>
        <topology evidence="1">GPI-anchor</topology>
    </subcellularLocation>
</comment>
<feature type="domain" description="Aminopeptidase N-like N-terminal" evidence="13">
    <location>
        <begin position="20"/>
        <end position="196"/>
    </location>
</feature>
<dbReference type="PRINTS" id="PR00756">
    <property type="entry name" value="ALADIPTASE"/>
</dbReference>
<dbReference type="GO" id="GO:0070006">
    <property type="term" value="F:metalloaminopeptidase activity"/>
    <property type="evidence" value="ECO:0007669"/>
    <property type="project" value="TreeGrafter"/>
</dbReference>
<dbReference type="InterPro" id="IPR001930">
    <property type="entry name" value="Peptidase_M1"/>
</dbReference>
<sequence length="863" mass="99737">MTLQSCPKLVNYRLRRDVIPTRYVLSVKPDKDSMKHEGTAKITLHFKRPTNEITLISAAGVVLDKVHIQLKNRTINGNVSYCANENTATITVDEEITEEKAVLSYKFRGQMEQSSTDLYRLKKSNESKFGFVTKYTPTYAIPCFSDPSFKATFSMSVVTETNKTVMSNMPVKSTKHLDSNLTKTTFETTPPMSTFLMAMIDGYYDSIEKKLENRSLVIRVHTPPGKKEFGQFALETAEKVLKFYENYFNVSFPLPKLDIATLDVLDSVMLENWGLMTFEPHYLLIDNNTSDMIKQQLIGLMCKKMSHQWLGHLVTIDWLTETWLFYGITTLLHYKCGHEMFPDWKVYHHFVSKKTKFALSQDAQPDAIRLERWINNPNLFSHYFTFPSNTKGTAVIKMLESWIGTENFTKGIHDFIENHKYGNAKTRDFWAVMKNVSNKPVNVVMKTWTIQPGFPLITIGKPNCKICKGFEVTQKKFSEDGFLTEKELQMLWRIPITYIIDNTTQSQTLLESNNDTLVRKNAQNKIILVNSASDGYFRTQYYKEVYDELFKMVQAKKYDVVTRFTLQNDFFAIAKAGKESTADYLNYLKAYIAEEESVIWESIDHSLEEIQIILEDTDLKNKFGSFVKQLMKNIGNQVGWEQKANELVTTTQLRSLVLSRLGLAGDEQVVQESLKRLEQHLNKIKPLELHLQEIVCKIVVANEKGGYFEKFMNMYRNSNNSVERHLLKVGMGATRNETQIRKLIDFAMSSVVPDQDTIDMLLSVTSSSTGKVILWEYFVDNQTELRSIFETDPSWLRLIHGIVSAYSCSIKAQEFEQYFQDNPSAGSEEVLKNALHIVRQRANWRQRCQKAIRDFFESHHEYD</sequence>
<reference evidence="14 15" key="1">
    <citation type="journal article" date="2018" name="Gigascience">
        <title>Genomes of trombidid mites reveal novel predicted allergens and laterally-transferred genes associated with secondary metabolism.</title>
        <authorList>
            <person name="Dong X."/>
            <person name="Chaisiri K."/>
            <person name="Xia D."/>
            <person name="Armstrong S.D."/>
            <person name="Fang Y."/>
            <person name="Donnelly M.J."/>
            <person name="Kadowaki T."/>
            <person name="McGarry J.W."/>
            <person name="Darby A.C."/>
            <person name="Makepeace B.L."/>
        </authorList>
    </citation>
    <scope>NUCLEOTIDE SEQUENCE [LARGE SCALE GENOMIC DNA]</scope>
    <source>
        <strain evidence="14">UoL-UT</strain>
    </source>
</reference>
<proteinExistence type="inferred from homology"/>
<keyword evidence="8 10" id="KW-0482">Metalloprotease</keyword>
<gene>
    <name evidence="14" type="ORF">B4U80_03628</name>
</gene>
<dbReference type="GO" id="GO:0005615">
    <property type="term" value="C:extracellular space"/>
    <property type="evidence" value="ECO:0007669"/>
    <property type="project" value="TreeGrafter"/>
</dbReference>
<dbReference type="GO" id="GO:0005886">
    <property type="term" value="C:plasma membrane"/>
    <property type="evidence" value="ECO:0007669"/>
    <property type="project" value="UniProtKB-SubCell"/>
</dbReference>
<evidence type="ECO:0000256" key="6">
    <source>
        <dbReference type="ARBA" id="ARBA00022801"/>
    </source>
</evidence>
<evidence type="ECO:0000256" key="10">
    <source>
        <dbReference type="RuleBase" id="RU364040"/>
    </source>
</evidence>
<evidence type="ECO:0000256" key="7">
    <source>
        <dbReference type="ARBA" id="ARBA00022833"/>
    </source>
</evidence>
<evidence type="ECO:0000313" key="14">
    <source>
        <dbReference type="EMBL" id="RWS25273.1"/>
    </source>
</evidence>
<evidence type="ECO:0000313" key="15">
    <source>
        <dbReference type="Proteomes" id="UP000288716"/>
    </source>
</evidence>
<accession>A0A443SCK6</accession>
<dbReference type="VEuPathDB" id="VectorBase:LDEU006767"/>
<dbReference type="SUPFAM" id="SSF63737">
    <property type="entry name" value="Leukotriene A4 hydrolase N-terminal domain"/>
    <property type="match status" value="1"/>
</dbReference>
<dbReference type="Gene3D" id="1.10.390.10">
    <property type="entry name" value="Neutral Protease Domain 2"/>
    <property type="match status" value="1"/>
</dbReference>
<dbReference type="EMBL" id="NCKV01003888">
    <property type="protein sequence ID" value="RWS25273.1"/>
    <property type="molecule type" value="Genomic_DNA"/>
</dbReference>
<dbReference type="InterPro" id="IPR034016">
    <property type="entry name" value="M1_APN-typ"/>
</dbReference>
<name>A0A443SCK6_9ACAR</name>
<dbReference type="GO" id="GO:0043171">
    <property type="term" value="P:peptide catabolic process"/>
    <property type="evidence" value="ECO:0007669"/>
    <property type="project" value="TreeGrafter"/>
</dbReference>
<evidence type="ECO:0000256" key="1">
    <source>
        <dbReference type="ARBA" id="ARBA00004609"/>
    </source>
</evidence>
<dbReference type="AlphaFoldDB" id="A0A443SCK6"/>
<keyword evidence="6 10" id="KW-0378">Hydrolase</keyword>
<evidence type="ECO:0000256" key="8">
    <source>
        <dbReference type="ARBA" id="ARBA00023049"/>
    </source>
</evidence>
<dbReference type="InterPro" id="IPR045357">
    <property type="entry name" value="Aminopeptidase_N-like_N"/>
</dbReference>
<comment type="similarity">
    <text evidence="2 10">Belongs to the peptidase M1 family.</text>
</comment>
<evidence type="ECO:0000259" key="13">
    <source>
        <dbReference type="Pfam" id="PF17900"/>
    </source>
</evidence>
<keyword evidence="7 9" id="KW-0862">Zinc</keyword>
<dbReference type="Proteomes" id="UP000288716">
    <property type="component" value="Unassembled WGS sequence"/>
</dbReference>
<dbReference type="SUPFAM" id="SSF55486">
    <property type="entry name" value="Metalloproteases ('zincins'), catalytic domain"/>
    <property type="match status" value="1"/>
</dbReference>
<evidence type="ECO:0000256" key="9">
    <source>
        <dbReference type="PIRSR" id="PIRSR634016-3"/>
    </source>
</evidence>
<dbReference type="InterPro" id="IPR014782">
    <property type="entry name" value="Peptidase_M1_dom"/>
</dbReference>
<dbReference type="GO" id="GO:0006508">
    <property type="term" value="P:proteolysis"/>
    <property type="evidence" value="ECO:0007669"/>
    <property type="project" value="UniProtKB-KW"/>
</dbReference>
<dbReference type="Gene3D" id="1.25.50.20">
    <property type="match status" value="1"/>
</dbReference>
<keyword evidence="5 9" id="KW-0479">Metal-binding</keyword>
<feature type="domain" description="ERAP1-like C-terminal" evidence="12">
    <location>
        <begin position="527"/>
        <end position="839"/>
    </location>
</feature>
<dbReference type="PANTHER" id="PTHR11533">
    <property type="entry name" value="PROTEASE M1 ZINC METALLOPROTEASE"/>
    <property type="match status" value="1"/>
</dbReference>
<evidence type="ECO:0000256" key="3">
    <source>
        <dbReference type="ARBA" id="ARBA00022438"/>
    </source>
</evidence>
<dbReference type="Gene3D" id="2.60.40.1730">
    <property type="entry name" value="tricorn interacting facor f3 domain"/>
    <property type="match status" value="1"/>
</dbReference>
<evidence type="ECO:0000256" key="4">
    <source>
        <dbReference type="ARBA" id="ARBA00022670"/>
    </source>
</evidence>
<evidence type="ECO:0000256" key="2">
    <source>
        <dbReference type="ARBA" id="ARBA00010136"/>
    </source>
</evidence>
<dbReference type="Pfam" id="PF17900">
    <property type="entry name" value="Peptidase_M1_N"/>
    <property type="match status" value="1"/>
</dbReference>
<comment type="caution">
    <text evidence="14">The sequence shown here is derived from an EMBL/GenBank/DDBJ whole genome shotgun (WGS) entry which is preliminary data.</text>
</comment>
<dbReference type="Gene3D" id="2.60.40.1910">
    <property type="match status" value="1"/>
</dbReference>
<dbReference type="InterPro" id="IPR042097">
    <property type="entry name" value="Aminopeptidase_N-like_N_sf"/>
</dbReference>
<dbReference type="GO" id="GO:0008270">
    <property type="term" value="F:zinc ion binding"/>
    <property type="evidence" value="ECO:0007669"/>
    <property type="project" value="UniProtKB-UniRule"/>
</dbReference>
<organism evidence="14 15">
    <name type="scientific">Leptotrombidium deliense</name>
    <dbReference type="NCBI Taxonomy" id="299467"/>
    <lineage>
        <taxon>Eukaryota</taxon>
        <taxon>Metazoa</taxon>
        <taxon>Ecdysozoa</taxon>
        <taxon>Arthropoda</taxon>
        <taxon>Chelicerata</taxon>
        <taxon>Arachnida</taxon>
        <taxon>Acari</taxon>
        <taxon>Acariformes</taxon>
        <taxon>Trombidiformes</taxon>
        <taxon>Prostigmata</taxon>
        <taxon>Anystina</taxon>
        <taxon>Parasitengona</taxon>
        <taxon>Trombiculoidea</taxon>
        <taxon>Trombiculidae</taxon>
        <taxon>Leptotrombidium</taxon>
    </lineage>
</organism>
<feature type="binding site" evidence="9">
    <location>
        <position position="307"/>
    </location>
    <ligand>
        <name>Zn(2+)</name>
        <dbReference type="ChEBI" id="CHEBI:29105"/>
        <note>catalytic</note>
    </ligand>
</feature>
<dbReference type="STRING" id="299467.A0A443SCK6"/>
<feature type="domain" description="Peptidase M1 membrane alanine aminopeptidase" evidence="11">
    <location>
        <begin position="232"/>
        <end position="448"/>
    </location>
</feature>
<dbReference type="GO" id="GO:0005737">
    <property type="term" value="C:cytoplasm"/>
    <property type="evidence" value="ECO:0007669"/>
    <property type="project" value="TreeGrafter"/>
</dbReference>
<dbReference type="InterPro" id="IPR050344">
    <property type="entry name" value="Peptidase_M1_aminopeptidases"/>
</dbReference>
<dbReference type="PANTHER" id="PTHR11533:SF174">
    <property type="entry name" value="PUROMYCIN-SENSITIVE AMINOPEPTIDASE-RELATED"/>
    <property type="match status" value="1"/>
</dbReference>
<keyword evidence="3 10" id="KW-0031">Aminopeptidase</keyword>
<dbReference type="GO" id="GO:0042277">
    <property type="term" value="F:peptide binding"/>
    <property type="evidence" value="ECO:0007669"/>
    <property type="project" value="TreeGrafter"/>
</dbReference>
<comment type="cofactor">
    <cofactor evidence="9 10">
        <name>Zn(2+)</name>
        <dbReference type="ChEBI" id="CHEBI:29105"/>
    </cofactor>
    <text evidence="9 10">Binds 1 zinc ion per subunit.</text>
</comment>
<dbReference type="OrthoDB" id="275509at2759"/>
<dbReference type="InterPro" id="IPR027268">
    <property type="entry name" value="Peptidase_M4/M1_CTD_sf"/>
</dbReference>
<dbReference type="InterPro" id="IPR024571">
    <property type="entry name" value="ERAP1-like_C_dom"/>
</dbReference>
<evidence type="ECO:0000259" key="11">
    <source>
        <dbReference type="Pfam" id="PF01433"/>
    </source>
</evidence>
<keyword evidence="15" id="KW-1185">Reference proteome</keyword>
<evidence type="ECO:0000259" key="12">
    <source>
        <dbReference type="Pfam" id="PF11838"/>
    </source>
</evidence>
<dbReference type="FunFam" id="1.10.390.10:FF:000013">
    <property type="entry name" value="Aminopeptidase N"/>
    <property type="match status" value="1"/>
</dbReference>
<dbReference type="Pfam" id="PF11838">
    <property type="entry name" value="ERAP1_C"/>
    <property type="match status" value="1"/>
</dbReference>
<evidence type="ECO:0000256" key="5">
    <source>
        <dbReference type="ARBA" id="ARBA00022723"/>
    </source>
</evidence>
<keyword evidence="4 10" id="KW-0645">Protease</keyword>
<dbReference type="EC" id="3.4.11.-" evidence="10"/>